<name>A0A3S9PA41_9BACT</name>
<sequence>MRKIIFLVASTLALCISCIKNDIPFPYIFGEILYFEIEGQEGLSLISTEEQIVEVTMPFGTDLSKLIIDSISVTNDAIFSPSKEELNDFTNEVEITVSTYQDYLWKVRVLNGNMHLVISSFEIEGQISSIIDTATNSIQVIMPINTDLQNLSISTLDYSPSVASISPKTEEVTNFTEDVVFLFNEEEEWVVKVYEEGDIIEIRSFEIENQISSTINISTNTIDVIMPNGTDVTALTITDFDFLPASATITPNPGYTHDFSENVTFQFNESINWTIHVSVDTTPSEGDQVAFSDFKTWFQKGTGNQSFYLPGNDMETQWRSGDKGAADLIFKTYPQTVSPYPDKENPEYAVLETKTAVGVIASGSLFVGDIEGSGLVDIAIDFGIPFTDSPLSFTTSYKYNPKTYDGDIIDECDIYVILQVREGDKRYRLATAWQRSNNDMIDFETLTLPFIYGNSNDLAAYMMPSMNNDEMPESGFYNDLSAQPTHIIIVFASSAHGASYRGGIGSKLNVKGLELNY</sequence>
<dbReference type="Gene3D" id="2.60.40.2340">
    <property type="match status" value="2"/>
</dbReference>
<accession>A0A3S9PA41</accession>
<organism evidence="2 3">
    <name type="scientific">Flammeovirga pectinis</name>
    <dbReference type="NCBI Taxonomy" id="2494373"/>
    <lineage>
        <taxon>Bacteria</taxon>
        <taxon>Pseudomonadati</taxon>
        <taxon>Bacteroidota</taxon>
        <taxon>Cytophagia</taxon>
        <taxon>Cytophagales</taxon>
        <taxon>Flammeovirgaceae</taxon>
        <taxon>Flammeovirga</taxon>
    </lineage>
</organism>
<dbReference type="Gene3D" id="2.60.120.890">
    <property type="entry name" value="BT2081, beta-jelly-roll domain"/>
    <property type="match status" value="1"/>
</dbReference>
<keyword evidence="3" id="KW-1185">Reference proteome</keyword>
<gene>
    <name evidence="2" type="ORF">EI427_22970</name>
</gene>
<dbReference type="InterPro" id="IPR038653">
    <property type="entry name" value="Put_CMD_sf"/>
</dbReference>
<dbReference type="KEGG" id="fll:EI427_22970"/>
<protein>
    <recommendedName>
        <fullName evidence="1">Putative carbohydrate metabolism domain-containing protein</fullName>
    </recommendedName>
</protein>
<dbReference type="EMBL" id="CP034563">
    <property type="protein sequence ID" value="AZQ65081.1"/>
    <property type="molecule type" value="Genomic_DNA"/>
</dbReference>
<reference evidence="2 3" key="1">
    <citation type="submission" date="2018-12" db="EMBL/GenBank/DDBJ databases">
        <title>Flammeovirga pectinis sp. nov., isolated from the gut of the Korean scallop, Patinopecten yessoensis.</title>
        <authorList>
            <person name="Bae J.-W."/>
            <person name="Jeong Y.-S."/>
            <person name="Kang W."/>
        </authorList>
    </citation>
    <scope>NUCLEOTIDE SEQUENCE [LARGE SCALE GENOMIC DNA]</scope>
    <source>
        <strain evidence="2 3">L12M1</strain>
    </source>
</reference>
<evidence type="ECO:0000259" key="1">
    <source>
        <dbReference type="Pfam" id="PF13201"/>
    </source>
</evidence>
<dbReference type="Pfam" id="PF13201">
    <property type="entry name" value="PCMD"/>
    <property type="match status" value="1"/>
</dbReference>
<dbReference type="AlphaFoldDB" id="A0A3S9PA41"/>
<proteinExistence type="predicted"/>
<feature type="domain" description="Putative carbohydrate metabolism" evidence="1">
    <location>
        <begin position="312"/>
        <end position="515"/>
    </location>
</feature>
<dbReference type="OrthoDB" id="1466621at2"/>
<dbReference type="RefSeq" id="WP_126619446.1">
    <property type="nucleotide sequence ID" value="NZ_CP034563.1"/>
</dbReference>
<dbReference type="InterPro" id="IPR025112">
    <property type="entry name" value="PCMD"/>
</dbReference>
<evidence type="ECO:0000313" key="3">
    <source>
        <dbReference type="Proteomes" id="UP000267268"/>
    </source>
</evidence>
<dbReference type="Proteomes" id="UP000267268">
    <property type="component" value="Chromosome 2"/>
</dbReference>
<evidence type="ECO:0000313" key="2">
    <source>
        <dbReference type="EMBL" id="AZQ65081.1"/>
    </source>
</evidence>